<dbReference type="PANTHER" id="PTHR34847">
    <property type="entry name" value="NODULATION PROTEIN U"/>
    <property type="match status" value="1"/>
</dbReference>
<dbReference type="Gene3D" id="3.90.870.20">
    <property type="entry name" value="Carbamoyltransferase, C-terminal domain"/>
    <property type="match status" value="1"/>
</dbReference>
<reference evidence="4" key="2">
    <citation type="submission" date="2020-09" db="EMBL/GenBank/DDBJ databases">
        <authorList>
            <person name="Sun Q."/>
            <person name="Ohkuma M."/>
        </authorList>
    </citation>
    <scope>NUCLEOTIDE SEQUENCE</scope>
    <source>
        <strain evidence="4">JCM 5069</strain>
    </source>
</reference>
<evidence type="ECO:0000313" key="5">
    <source>
        <dbReference type="Proteomes" id="UP000603708"/>
    </source>
</evidence>
<reference evidence="4" key="1">
    <citation type="journal article" date="2014" name="Int. J. Syst. Evol. Microbiol.">
        <title>Complete genome sequence of Corynebacterium casei LMG S-19264T (=DSM 44701T), isolated from a smear-ripened cheese.</title>
        <authorList>
            <consortium name="US DOE Joint Genome Institute (JGI-PGF)"/>
            <person name="Walter F."/>
            <person name="Albersmeier A."/>
            <person name="Kalinowski J."/>
            <person name="Ruckert C."/>
        </authorList>
    </citation>
    <scope>NUCLEOTIDE SEQUENCE</scope>
    <source>
        <strain evidence="4">JCM 5069</strain>
    </source>
</reference>
<dbReference type="InterPro" id="IPR003696">
    <property type="entry name" value="Carbtransf_dom"/>
</dbReference>
<name>A0A919GBU8_9ACTN</name>
<evidence type="ECO:0000313" key="4">
    <source>
        <dbReference type="EMBL" id="GHH81074.1"/>
    </source>
</evidence>
<dbReference type="CDD" id="cd24102">
    <property type="entry name" value="ASKHA_NBD_CmcH_N"/>
    <property type="match status" value="1"/>
</dbReference>
<evidence type="ECO:0000259" key="3">
    <source>
        <dbReference type="Pfam" id="PF16861"/>
    </source>
</evidence>
<dbReference type="GO" id="GO:0003824">
    <property type="term" value="F:catalytic activity"/>
    <property type="evidence" value="ECO:0007669"/>
    <property type="project" value="InterPro"/>
</dbReference>
<dbReference type="Gene3D" id="3.30.420.40">
    <property type="match status" value="1"/>
</dbReference>
<feature type="domain" description="Carbamoyltransferase" evidence="2">
    <location>
        <begin position="106"/>
        <end position="312"/>
    </location>
</feature>
<keyword evidence="5" id="KW-1185">Reference proteome</keyword>
<dbReference type="InterPro" id="IPR031730">
    <property type="entry name" value="Carbam_trans_C"/>
</dbReference>
<dbReference type="InterPro" id="IPR038152">
    <property type="entry name" value="Carbam_trans_C_sf"/>
</dbReference>
<dbReference type="PANTHER" id="PTHR34847:SF1">
    <property type="entry name" value="NODULATION PROTEIN U"/>
    <property type="match status" value="1"/>
</dbReference>
<dbReference type="Pfam" id="PF02543">
    <property type="entry name" value="Carbam_trans_N"/>
    <property type="match status" value="1"/>
</dbReference>
<comment type="similarity">
    <text evidence="1">Belongs to the NodU/CmcH family.</text>
</comment>
<feature type="domain" description="Carbamoyltransferase C-terminal" evidence="3">
    <location>
        <begin position="356"/>
        <end position="521"/>
    </location>
</feature>
<accession>A0A919GBU8</accession>
<gene>
    <name evidence="4" type="primary">nodU</name>
    <name evidence="4" type="ORF">GCM10018793_37740</name>
</gene>
<dbReference type="Pfam" id="PF16861">
    <property type="entry name" value="Carbam_trans_C"/>
    <property type="match status" value="1"/>
</dbReference>
<proteinExistence type="inferred from homology"/>
<dbReference type="InterPro" id="IPR051338">
    <property type="entry name" value="NodU/CmcH_Carbamoyltrnsfr"/>
</dbReference>
<dbReference type="Proteomes" id="UP000603708">
    <property type="component" value="Unassembled WGS sequence"/>
</dbReference>
<evidence type="ECO:0000259" key="2">
    <source>
        <dbReference type="Pfam" id="PF02543"/>
    </source>
</evidence>
<comment type="caution">
    <text evidence="4">The sequence shown here is derived from an EMBL/GenBank/DDBJ whole genome shotgun (WGS) entry which is preliminary data.</text>
</comment>
<dbReference type="EMBL" id="BNCD01000010">
    <property type="protein sequence ID" value="GHH81074.1"/>
    <property type="molecule type" value="Genomic_DNA"/>
</dbReference>
<protein>
    <submittedName>
        <fullName evidence="4">Nodulation protein U</fullName>
    </submittedName>
</protein>
<sequence length="526" mass="57560">MGRIGMLVVALKPGHDGAVAAIDNRKLLYSLESEKDSRPRYTQLLPTTILDIAERLDAVPDVVALGGWSDLRPNRISYTGAGYEGTHEPTITTSRFFGKEVRFFTSTHERSHIYMALGMAPADTAPLRTVLVWEGDVGAFYVVDADHRIVRTVPVMTGPGARYSFLFGLADPTFPDSGGKPRLNDAGKLMALAAFGDAGEAGPDITNVVERILKQDSMYPAPKAEYQDSVLYNAGVESDACKTAAALLTKRLFETFAQVAREQMPEGSPLYISGGCGLNCDWNSEWAALGHFSSVFVAPCTNDSGSALGTAIDALATFTGDPHIDWSVYSGLDFVDDTRPDTSRWRSRPLDHDAVAQALAAGRVVAWVQGRWEIGPRALGNRSLLAEPFSTATRDLLNDIKKREDYRPIAPVCRVEDLPAVFHEDFEDPYMLYFRRVRESSGALAVTHVDGSARCQTVRESGNPRLHRLLSAFAARRGLGVLCNTSLNFNGEGFINRTSDLTLYCESRGISDMVVGDTWYQRVEGS</sequence>
<dbReference type="AlphaFoldDB" id="A0A919GBU8"/>
<organism evidence="4 5">
    <name type="scientific">Streptomyces sulfonofaciens</name>
    <dbReference type="NCBI Taxonomy" id="68272"/>
    <lineage>
        <taxon>Bacteria</taxon>
        <taxon>Bacillati</taxon>
        <taxon>Actinomycetota</taxon>
        <taxon>Actinomycetes</taxon>
        <taxon>Kitasatosporales</taxon>
        <taxon>Streptomycetaceae</taxon>
        <taxon>Streptomyces</taxon>
    </lineage>
</organism>
<evidence type="ECO:0000256" key="1">
    <source>
        <dbReference type="ARBA" id="ARBA00006129"/>
    </source>
</evidence>